<proteinExistence type="predicted"/>
<evidence type="ECO:0000256" key="3">
    <source>
        <dbReference type="ARBA" id="ARBA00022692"/>
    </source>
</evidence>
<dbReference type="Proteomes" id="UP000198379">
    <property type="component" value="Unassembled WGS sequence"/>
</dbReference>
<dbReference type="EMBL" id="FZNY01000011">
    <property type="protein sequence ID" value="SNS33371.1"/>
    <property type="molecule type" value="Genomic_DNA"/>
</dbReference>
<feature type="transmembrane region" description="Helical" evidence="6">
    <location>
        <begin position="420"/>
        <end position="441"/>
    </location>
</feature>
<dbReference type="AlphaFoldDB" id="A0A239DMQ4"/>
<evidence type="ECO:0000256" key="2">
    <source>
        <dbReference type="ARBA" id="ARBA00022475"/>
    </source>
</evidence>
<dbReference type="PANTHER" id="PTHR30619:SF1">
    <property type="entry name" value="RECOMBINATION PROTEIN 2"/>
    <property type="match status" value="1"/>
</dbReference>
<feature type="domain" description="ComEC/Rec2-related protein" evidence="7">
    <location>
        <begin position="232"/>
        <end position="500"/>
    </location>
</feature>
<keyword evidence="3 6" id="KW-0812">Transmembrane</keyword>
<dbReference type="PANTHER" id="PTHR30619">
    <property type="entry name" value="DNA INTERNALIZATION/COMPETENCE PROTEIN COMEC/REC2"/>
    <property type="match status" value="1"/>
</dbReference>
<organism evidence="9 10">
    <name type="scientific">Dokdonia pacifica</name>
    <dbReference type="NCBI Taxonomy" id="1627892"/>
    <lineage>
        <taxon>Bacteria</taxon>
        <taxon>Pseudomonadati</taxon>
        <taxon>Bacteroidota</taxon>
        <taxon>Flavobacteriia</taxon>
        <taxon>Flavobacteriales</taxon>
        <taxon>Flavobacteriaceae</taxon>
        <taxon>Dokdonia</taxon>
    </lineage>
</organism>
<accession>A0A239DMQ4</accession>
<evidence type="ECO:0000256" key="1">
    <source>
        <dbReference type="ARBA" id="ARBA00004651"/>
    </source>
</evidence>
<comment type="subcellular location">
    <subcellularLocation>
        <location evidence="1">Cell membrane</location>
        <topology evidence="1">Multi-pass membrane protein</topology>
    </subcellularLocation>
</comment>
<evidence type="ECO:0000256" key="5">
    <source>
        <dbReference type="ARBA" id="ARBA00023136"/>
    </source>
</evidence>
<evidence type="ECO:0000256" key="6">
    <source>
        <dbReference type="SAM" id="Phobius"/>
    </source>
</evidence>
<dbReference type="InterPro" id="IPR004477">
    <property type="entry name" value="ComEC_N"/>
</dbReference>
<feature type="transmembrane region" description="Helical" evidence="6">
    <location>
        <begin position="253"/>
        <end position="273"/>
    </location>
</feature>
<sequence>MKSYNTLLAKATIFFMVGSILYPYSNLSIFWCAILIVTLYGIANVFHALTNKNKKWSPPFGIVVLLFFLILGIGNRSLKDPLNNKLHYTHHNYNIHHTYLFSIHEQLKPSQYQDKYIIQLHKQDSTKITGKVLLSIQKDSTQKPLKIGSWYYTRTPLKDLPSIKNPYQFDYGAYLKKKHIYGQFFIQKDELLEVNYTSKNFYTFAIRFRESVIRKLRNQPFTQEQLTVIQALLLGKRQDIDAHLSNQYANAGMMHILAVSGLHVGIILLLLRFVTRVISGRKLRWVRSGISISLLWCFAFITGLSPSVLRAVTMFSFLELGSCLGGKRRINDALVFSAFILLIIDPSLIYQVGFQLSYLAVIAILWIQPWLYNFYQPRYYIIKKIWGIITVSVAAQVGVLPLSILYFHQFPGLFLVSNSVVLPFLGIILSLGILVIGLSYFSLLPDNLAIAYGKIIDLLNGFIAWVASKEAFVIDHISLSFTYMILMYLLLASLIYVLKRYQYKRLLLFFSILSFSLVMHIYQKTEKETSHMTIFHKNKETLIGLYSSDSLVVYTNIIHKNFNTDNRIVDYQNALGLDTFHIEPIQDYYHFNQKKLLLIDSIGVYKIKKLHPDYILLRQSPDIHLERLINVYPHVTIIADGSNYRSDIIRWKATCHKRNIPFHSTYEKGYFILKE</sequence>
<dbReference type="InterPro" id="IPR052159">
    <property type="entry name" value="Competence_DNA_uptake"/>
</dbReference>
<keyword evidence="2" id="KW-1003">Cell membrane</keyword>
<evidence type="ECO:0000313" key="10">
    <source>
        <dbReference type="Proteomes" id="UP000198379"/>
    </source>
</evidence>
<name>A0A239DMQ4_9FLAO</name>
<gene>
    <name evidence="9" type="ORF">SAMN06265376_11186</name>
</gene>
<evidence type="ECO:0000256" key="4">
    <source>
        <dbReference type="ARBA" id="ARBA00022989"/>
    </source>
</evidence>
<dbReference type="NCBIfam" id="TIGR00360">
    <property type="entry name" value="ComEC_N-term"/>
    <property type="match status" value="1"/>
</dbReference>
<feature type="transmembrane region" description="Helical" evidence="6">
    <location>
        <begin position="505"/>
        <end position="522"/>
    </location>
</feature>
<evidence type="ECO:0000313" key="9">
    <source>
        <dbReference type="EMBL" id="SNS33371.1"/>
    </source>
</evidence>
<keyword evidence="4 6" id="KW-1133">Transmembrane helix</keyword>
<keyword evidence="5 6" id="KW-0472">Membrane</keyword>
<dbReference type="RefSeq" id="WP_143337230.1">
    <property type="nucleotide sequence ID" value="NZ_BMEP01000008.1"/>
</dbReference>
<keyword evidence="10" id="KW-1185">Reference proteome</keyword>
<feature type="transmembrane region" description="Helical" evidence="6">
    <location>
        <begin position="333"/>
        <end position="350"/>
    </location>
</feature>
<reference evidence="9 10" key="1">
    <citation type="submission" date="2017-06" db="EMBL/GenBank/DDBJ databases">
        <authorList>
            <person name="Kim H.J."/>
            <person name="Triplett B.A."/>
        </authorList>
    </citation>
    <scope>NUCLEOTIDE SEQUENCE [LARGE SCALE GENOMIC DNA]</scope>
    <source>
        <strain evidence="9 10">DSM 25597</strain>
    </source>
</reference>
<evidence type="ECO:0000259" key="8">
    <source>
        <dbReference type="Pfam" id="PF13567"/>
    </source>
</evidence>
<dbReference type="GO" id="GO:0005886">
    <property type="term" value="C:plasma membrane"/>
    <property type="evidence" value="ECO:0007669"/>
    <property type="project" value="UniProtKB-SubCell"/>
</dbReference>
<dbReference type="OrthoDB" id="9761531at2"/>
<feature type="transmembrane region" description="Helical" evidence="6">
    <location>
        <begin position="479"/>
        <end position="498"/>
    </location>
</feature>
<feature type="transmembrane region" description="Helical" evidence="6">
    <location>
        <begin position="285"/>
        <end position="302"/>
    </location>
</feature>
<dbReference type="InterPro" id="IPR025405">
    <property type="entry name" value="DUF4131"/>
</dbReference>
<dbReference type="Pfam" id="PF13567">
    <property type="entry name" value="DUF4131"/>
    <property type="match status" value="1"/>
</dbReference>
<dbReference type="Pfam" id="PF03772">
    <property type="entry name" value="Competence"/>
    <property type="match status" value="1"/>
</dbReference>
<evidence type="ECO:0000259" key="7">
    <source>
        <dbReference type="Pfam" id="PF03772"/>
    </source>
</evidence>
<protein>
    <submittedName>
        <fullName evidence="9">Competence protein ComEC</fullName>
    </submittedName>
</protein>
<feature type="transmembrane region" description="Helical" evidence="6">
    <location>
        <begin position="28"/>
        <end position="49"/>
    </location>
</feature>
<feature type="transmembrane region" description="Helical" evidence="6">
    <location>
        <begin position="356"/>
        <end position="373"/>
    </location>
</feature>
<feature type="transmembrane region" description="Helical" evidence="6">
    <location>
        <begin position="56"/>
        <end position="74"/>
    </location>
</feature>
<feature type="transmembrane region" description="Helical" evidence="6">
    <location>
        <begin position="448"/>
        <end position="467"/>
    </location>
</feature>
<feature type="transmembrane region" description="Helical" evidence="6">
    <location>
        <begin position="385"/>
        <end position="408"/>
    </location>
</feature>
<feature type="domain" description="DUF4131" evidence="8">
    <location>
        <begin position="30"/>
        <end position="191"/>
    </location>
</feature>